<feature type="signal peptide" evidence="1">
    <location>
        <begin position="1"/>
        <end position="26"/>
    </location>
</feature>
<evidence type="ECO:0000313" key="3">
    <source>
        <dbReference type="Proteomes" id="UP000674084"/>
    </source>
</evidence>
<evidence type="ECO:0000313" key="2">
    <source>
        <dbReference type="EMBL" id="MBQ0927810.1"/>
    </source>
</evidence>
<name>A0ABS5DNN1_9PSEU</name>
<gene>
    <name evidence="2" type="ORF">KBO27_28060</name>
</gene>
<evidence type="ECO:0000256" key="1">
    <source>
        <dbReference type="SAM" id="SignalP"/>
    </source>
</evidence>
<proteinExistence type="predicted"/>
<feature type="chain" id="PRO_5045956521" description="Secreted protein" evidence="1">
    <location>
        <begin position="27"/>
        <end position="103"/>
    </location>
</feature>
<dbReference type="RefSeq" id="WP_210972867.1">
    <property type="nucleotide sequence ID" value="NZ_JAGPXE010000015.1"/>
</dbReference>
<evidence type="ECO:0008006" key="4">
    <source>
        <dbReference type="Google" id="ProtNLM"/>
    </source>
</evidence>
<accession>A0ABS5DNN1</accession>
<sequence>MRIARFAAVLLASGVLATGIASTAVAQAPSDQVLVFIADALVPVEKFQSPQGCHALPVGTHVVINDTDRAITLHATPDCTGLGVPLESEHGAHELPAFGSFKA</sequence>
<keyword evidence="1" id="KW-0732">Signal</keyword>
<organism evidence="2 3">
    <name type="scientific">Saccharopolyspora endophytica</name>
    <dbReference type="NCBI Taxonomy" id="543886"/>
    <lineage>
        <taxon>Bacteria</taxon>
        <taxon>Bacillati</taxon>
        <taxon>Actinomycetota</taxon>
        <taxon>Actinomycetes</taxon>
        <taxon>Pseudonocardiales</taxon>
        <taxon>Pseudonocardiaceae</taxon>
        <taxon>Saccharopolyspora</taxon>
    </lineage>
</organism>
<dbReference type="EMBL" id="JAGPXE010000015">
    <property type="protein sequence ID" value="MBQ0927810.1"/>
    <property type="molecule type" value="Genomic_DNA"/>
</dbReference>
<comment type="caution">
    <text evidence="2">The sequence shown here is derived from an EMBL/GenBank/DDBJ whole genome shotgun (WGS) entry which is preliminary data.</text>
</comment>
<protein>
    <recommendedName>
        <fullName evidence="4">Secreted protein</fullName>
    </recommendedName>
</protein>
<keyword evidence="3" id="KW-1185">Reference proteome</keyword>
<reference evidence="2 3" key="1">
    <citation type="submission" date="2021-04" db="EMBL/GenBank/DDBJ databases">
        <title>Whole-genome sequencing of Saccharopolyspora endophytica KCTC 19397.</title>
        <authorList>
            <person name="Ay H."/>
            <person name="Saygin H."/>
            <person name="Sahin N."/>
        </authorList>
    </citation>
    <scope>NUCLEOTIDE SEQUENCE [LARGE SCALE GENOMIC DNA]</scope>
    <source>
        <strain evidence="2 3">KCTC 19397</strain>
    </source>
</reference>
<dbReference type="Proteomes" id="UP000674084">
    <property type="component" value="Unassembled WGS sequence"/>
</dbReference>